<evidence type="ECO:0000313" key="1">
    <source>
        <dbReference type="EMBL" id="UVC19413.1"/>
    </source>
</evidence>
<name>A0ABY5R7Y4_9HYPH</name>
<protein>
    <recommendedName>
        <fullName evidence="3">CYTH domain-containing protein</fullName>
    </recommendedName>
</protein>
<dbReference type="EMBL" id="CP062230">
    <property type="protein sequence ID" value="UVC19413.1"/>
    <property type="molecule type" value="Genomic_DNA"/>
</dbReference>
<accession>A0ABY5R7Y4</accession>
<sequence length="222" mass="25083">MKPSTEILQPSVEIRWFHSGPIPGTVSEWFRRQPSIKKEDLRTDTYLVLPGSKRVGVKLRQGRFEVKAERDPPREVTFKNDVAGYTDAWIKFSLEDTAVAALESAIIASGAPLFYIDKDRSLQRYSFDKGRPEPVESKEPLPNEGCLFELTALDYGKHKFWTLGFEAFGAVDRQSAYVFETAEHIFAAEDCPSPLRLEASFSYPVWLMSLPPVENVTNAAGY</sequence>
<proteinExistence type="predicted"/>
<geneLocation type="plasmid" evidence="1 2">
    <name>pOM4</name>
</geneLocation>
<reference evidence="1" key="1">
    <citation type="submission" date="2020-09" db="EMBL/GenBank/DDBJ databases">
        <title>Rhizobia associated with sainfoin plants.</title>
        <authorList>
            <person name="Asharfi S."/>
            <person name="Kuzmanovic N."/>
            <person name="Bunk B."/>
            <person name="Sproeer C."/>
            <person name="Becker M."/>
            <person name="Thuenen T."/>
        </authorList>
    </citation>
    <scope>NUCLEOTIDE SEQUENCE</scope>
    <source>
        <strain evidence="1">OM4</strain>
        <plasmid evidence="1">pOM4</plasmid>
    </source>
</reference>
<keyword evidence="2" id="KW-1185">Reference proteome</keyword>
<keyword evidence="1" id="KW-0614">Plasmid</keyword>
<evidence type="ECO:0008006" key="3">
    <source>
        <dbReference type="Google" id="ProtNLM"/>
    </source>
</evidence>
<evidence type="ECO:0000313" key="2">
    <source>
        <dbReference type="Proteomes" id="UP001058098"/>
    </source>
</evidence>
<gene>
    <name evidence="1" type="ORF">IHQ72_35780</name>
</gene>
<dbReference type="RefSeq" id="WP_258124292.1">
    <property type="nucleotide sequence ID" value="NZ_CP062230.1"/>
</dbReference>
<organism evidence="1 2">
    <name type="scientific">Mesorhizobium onobrychidis</name>
    <dbReference type="NCBI Taxonomy" id="2775404"/>
    <lineage>
        <taxon>Bacteria</taxon>
        <taxon>Pseudomonadati</taxon>
        <taxon>Pseudomonadota</taxon>
        <taxon>Alphaproteobacteria</taxon>
        <taxon>Hyphomicrobiales</taxon>
        <taxon>Phyllobacteriaceae</taxon>
        <taxon>Mesorhizobium</taxon>
    </lineage>
</organism>
<dbReference type="Proteomes" id="UP001058098">
    <property type="component" value="Plasmid pOM4"/>
</dbReference>